<dbReference type="Proteomes" id="UP000265354">
    <property type="component" value="Unassembled WGS sequence"/>
</dbReference>
<accession>A0A388T679</accession>
<comment type="caution">
    <text evidence="1">The sequence shown here is derived from an EMBL/GenBank/DDBJ whole genome shotgun (WGS) entry which is preliminary data.</text>
</comment>
<evidence type="ECO:0000313" key="1">
    <source>
        <dbReference type="EMBL" id="GBQ04417.1"/>
    </source>
</evidence>
<gene>
    <name evidence="1" type="ORF">SSP531S_59130</name>
</gene>
<protein>
    <submittedName>
        <fullName evidence="1">Uncharacterized protein</fullName>
    </submittedName>
</protein>
<sequence>MYEKPDLDTPLAQIRENAEKFNASLQRHGSDEGRGKGFAFDIGLLEERDDIAAAIVKDFGVIDTEMSRRRVIDSPAPAAWTIDRLTDEQLAACKADWPELGMFADGTIRRVADVLGIRMVRAMAQEAVRRAPAVLQARESK</sequence>
<dbReference type="AlphaFoldDB" id="A0A388T679"/>
<name>A0A388T679_9ACTN</name>
<evidence type="ECO:0000313" key="2">
    <source>
        <dbReference type="Proteomes" id="UP000265354"/>
    </source>
</evidence>
<proteinExistence type="predicted"/>
<dbReference type="RefSeq" id="WP_116429207.1">
    <property type="nucleotide sequence ID" value="NZ_BGZL01000042.1"/>
</dbReference>
<reference evidence="1 2" key="1">
    <citation type="submission" date="2018-07" db="EMBL/GenBank/DDBJ databases">
        <title>Whole Genome Shotgun Sequence of Streptomyces spongiicola strain 531S.</title>
        <authorList>
            <person name="Dohra H."/>
            <person name="Kodani S."/>
        </authorList>
    </citation>
    <scope>NUCLEOTIDE SEQUENCE [LARGE SCALE GENOMIC DNA]</scope>
    <source>
        <strain evidence="1 2">531S</strain>
    </source>
</reference>
<organism evidence="1 2">
    <name type="scientific">Streptomyces spongiicola</name>
    <dbReference type="NCBI Taxonomy" id="1690221"/>
    <lineage>
        <taxon>Bacteria</taxon>
        <taxon>Bacillati</taxon>
        <taxon>Actinomycetota</taxon>
        <taxon>Actinomycetes</taxon>
        <taxon>Kitasatosporales</taxon>
        <taxon>Streptomycetaceae</taxon>
        <taxon>Streptomyces</taxon>
    </lineage>
</organism>
<dbReference type="EMBL" id="BGZL01000042">
    <property type="protein sequence ID" value="GBQ04417.1"/>
    <property type="molecule type" value="Genomic_DNA"/>
</dbReference>